<sequence>MRSILRTAFVTSAAVPLAVAVPGLAAAADASEVTYAFGVDGHSVTNTVTNNTGGILTCATSLAPAPGGVLPPVSEVLYGTQLGTSSDIRPGATVHTVIDVPDGSYVALASCVNADATAMWVSDYPGIEETLALFPYESFTVEQAATVVTVPAELPALPSPGNEPVPNPLFGSSN</sequence>
<feature type="chain" id="PRO_5016656848" description="Secreted protein" evidence="2">
    <location>
        <begin position="28"/>
        <end position="174"/>
    </location>
</feature>
<dbReference type="RefSeq" id="WP_016934039.1">
    <property type="nucleotide sequence ID" value="NZ_LPZN01000017.1"/>
</dbReference>
<keyword evidence="4" id="KW-1185">Reference proteome</keyword>
<accession>A0A379PSS6</accession>
<name>A0A379PSS6_9NOCA</name>
<dbReference type="OrthoDB" id="4480730at2"/>
<evidence type="ECO:0000313" key="3">
    <source>
        <dbReference type="EMBL" id="SUF09165.1"/>
    </source>
</evidence>
<dbReference type="AlphaFoldDB" id="A0A379PSS6"/>
<evidence type="ECO:0000313" key="4">
    <source>
        <dbReference type="Proteomes" id="UP000254569"/>
    </source>
</evidence>
<evidence type="ECO:0000256" key="1">
    <source>
        <dbReference type="SAM" id="MobiDB-lite"/>
    </source>
</evidence>
<proteinExistence type="predicted"/>
<dbReference type="EMBL" id="UGVI01000002">
    <property type="protein sequence ID" value="SUF09165.1"/>
    <property type="molecule type" value="Genomic_DNA"/>
</dbReference>
<feature type="compositionally biased region" description="Pro residues" evidence="1">
    <location>
        <begin position="157"/>
        <end position="167"/>
    </location>
</feature>
<reference evidence="3 4" key="1">
    <citation type="submission" date="2018-06" db="EMBL/GenBank/DDBJ databases">
        <authorList>
            <consortium name="Pathogen Informatics"/>
            <person name="Doyle S."/>
        </authorList>
    </citation>
    <scope>NUCLEOTIDE SEQUENCE [LARGE SCALE GENOMIC DNA]</scope>
    <source>
        <strain evidence="3 4">NCTC13296</strain>
    </source>
</reference>
<feature type="region of interest" description="Disordered" evidence="1">
    <location>
        <begin position="155"/>
        <end position="174"/>
    </location>
</feature>
<protein>
    <recommendedName>
        <fullName evidence="5">Secreted protein</fullName>
    </recommendedName>
</protein>
<feature type="signal peptide" evidence="2">
    <location>
        <begin position="1"/>
        <end position="27"/>
    </location>
</feature>
<gene>
    <name evidence="3" type="ORF">NCTC13296_04362</name>
</gene>
<dbReference type="Proteomes" id="UP000254569">
    <property type="component" value="Unassembled WGS sequence"/>
</dbReference>
<evidence type="ECO:0000256" key="2">
    <source>
        <dbReference type="SAM" id="SignalP"/>
    </source>
</evidence>
<organism evidence="3 4">
    <name type="scientific">Rhodococcus gordoniae</name>
    <dbReference type="NCBI Taxonomy" id="223392"/>
    <lineage>
        <taxon>Bacteria</taxon>
        <taxon>Bacillati</taxon>
        <taxon>Actinomycetota</taxon>
        <taxon>Actinomycetes</taxon>
        <taxon>Mycobacteriales</taxon>
        <taxon>Nocardiaceae</taxon>
        <taxon>Rhodococcus</taxon>
    </lineage>
</organism>
<evidence type="ECO:0008006" key="5">
    <source>
        <dbReference type="Google" id="ProtNLM"/>
    </source>
</evidence>
<keyword evidence="2" id="KW-0732">Signal</keyword>